<protein>
    <recommendedName>
        <fullName evidence="1">Polymerase/histidinol phosphatase N-terminal domain-containing protein</fullName>
    </recommendedName>
</protein>
<dbReference type="GO" id="GO:0035312">
    <property type="term" value="F:5'-3' DNA exonuclease activity"/>
    <property type="evidence" value="ECO:0007669"/>
    <property type="project" value="TreeGrafter"/>
</dbReference>
<dbReference type="InterPro" id="IPR052018">
    <property type="entry name" value="PHP_domain"/>
</dbReference>
<dbReference type="InterPro" id="IPR016195">
    <property type="entry name" value="Pol/histidinol_Pase-like"/>
</dbReference>
<dbReference type="Pfam" id="PF02811">
    <property type="entry name" value="PHP"/>
    <property type="match status" value="1"/>
</dbReference>
<dbReference type="SMART" id="SM00481">
    <property type="entry name" value="POLIIIAc"/>
    <property type="match status" value="1"/>
</dbReference>
<dbReference type="RefSeq" id="WP_061947679.1">
    <property type="nucleotide sequence ID" value="NZ_LTAO01000004.1"/>
</dbReference>
<dbReference type="STRING" id="519424.AZF04_15235"/>
<keyword evidence="3" id="KW-1185">Reference proteome</keyword>
<evidence type="ECO:0000313" key="2">
    <source>
        <dbReference type="EMBL" id="KYG33867.1"/>
    </source>
</evidence>
<dbReference type="GO" id="GO:0004534">
    <property type="term" value="F:5'-3' RNA exonuclease activity"/>
    <property type="evidence" value="ECO:0007669"/>
    <property type="project" value="TreeGrafter"/>
</dbReference>
<proteinExistence type="predicted"/>
<reference evidence="2" key="1">
    <citation type="submission" date="2016-02" db="EMBL/GenBank/DDBJ databases">
        <title>Genome sequence of Bacillus trypoxylicola KCTC 13244(T).</title>
        <authorList>
            <person name="Jeong H."/>
            <person name="Park S.-H."/>
            <person name="Choi S.-K."/>
        </authorList>
    </citation>
    <scope>NUCLEOTIDE SEQUENCE [LARGE SCALE GENOMIC DNA]</scope>
    <source>
        <strain evidence="2">KCTC 13244</strain>
    </source>
</reference>
<dbReference type="AlphaFoldDB" id="A0A162EW01"/>
<gene>
    <name evidence="2" type="ORF">AZF04_15235</name>
</gene>
<accession>A0A162EW01</accession>
<dbReference type="InterPro" id="IPR003141">
    <property type="entry name" value="Pol/His_phosphatase_N"/>
</dbReference>
<evidence type="ECO:0000313" key="3">
    <source>
        <dbReference type="Proteomes" id="UP000075806"/>
    </source>
</evidence>
<feature type="domain" description="Polymerase/histidinol phosphatase N-terminal" evidence="1">
    <location>
        <begin position="3"/>
        <end position="83"/>
    </location>
</feature>
<dbReference type="CDD" id="cd07432">
    <property type="entry name" value="PHP_HisPPase"/>
    <property type="match status" value="1"/>
</dbReference>
<name>A0A162EW01_9BACI</name>
<evidence type="ECO:0000259" key="1">
    <source>
        <dbReference type="SMART" id="SM00481"/>
    </source>
</evidence>
<dbReference type="OrthoDB" id="9777619at2"/>
<dbReference type="Proteomes" id="UP000075806">
    <property type="component" value="Unassembled WGS sequence"/>
</dbReference>
<dbReference type="SUPFAM" id="SSF89550">
    <property type="entry name" value="PHP domain-like"/>
    <property type="match status" value="1"/>
</dbReference>
<dbReference type="InterPro" id="IPR004013">
    <property type="entry name" value="PHP_dom"/>
</dbReference>
<dbReference type="Gene3D" id="3.20.20.140">
    <property type="entry name" value="Metal-dependent hydrolases"/>
    <property type="match status" value="1"/>
</dbReference>
<sequence>MNIDFHTHGKLSKKTPFSLKDFSESMKEAKQAGLDAIALTEHFNAHHFKETYEQIDDTYTYQSGHYMVEGIKVFPGVEVDAKEGGHFLFIGHREDIREFVEKLQPYLTKENFLPIADLFALSVSFNFLKIGAHPFRESNPLTHHDHFVFGHLDAVDLNGKDIYKYGRKMKETLQIWAYQKDLPIVAGSDTHQHLQYGCVYNTFVKDCKNVEELKEVIQLGHYDFHISPHLEVQVKAASKLKKVLKASLVGSQ</sequence>
<organism evidence="2 3">
    <name type="scientific">Alkalihalobacillus trypoxylicola</name>
    <dbReference type="NCBI Taxonomy" id="519424"/>
    <lineage>
        <taxon>Bacteria</taxon>
        <taxon>Bacillati</taxon>
        <taxon>Bacillota</taxon>
        <taxon>Bacilli</taxon>
        <taxon>Bacillales</taxon>
        <taxon>Bacillaceae</taxon>
        <taxon>Alkalihalobacillus</taxon>
    </lineage>
</organism>
<dbReference type="EMBL" id="LTAO01000004">
    <property type="protein sequence ID" value="KYG33867.1"/>
    <property type="molecule type" value="Genomic_DNA"/>
</dbReference>
<comment type="caution">
    <text evidence="2">The sequence shown here is derived from an EMBL/GenBank/DDBJ whole genome shotgun (WGS) entry which is preliminary data.</text>
</comment>
<dbReference type="PANTHER" id="PTHR42924">
    <property type="entry name" value="EXONUCLEASE"/>
    <property type="match status" value="1"/>
</dbReference>
<dbReference type="PANTHER" id="PTHR42924:SF3">
    <property type="entry name" value="POLYMERASE_HISTIDINOL PHOSPHATASE N-TERMINAL DOMAIN-CONTAINING PROTEIN"/>
    <property type="match status" value="1"/>
</dbReference>